<dbReference type="SUPFAM" id="SSF55298">
    <property type="entry name" value="YjgF-like"/>
    <property type="match status" value="1"/>
</dbReference>
<dbReference type="InterPro" id="IPR006175">
    <property type="entry name" value="YjgF/YER057c/UK114"/>
</dbReference>
<evidence type="ECO:0000313" key="2">
    <source>
        <dbReference type="Proteomes" id="UP001271007"/>
    </source>
</evidence>
<dbReference type="InterPro" id="IPR035959">
    <property type="entry name" value="RutC-like_sf"/>
</dbReference>
<gene>
    <name evidence="1" type="ORF">LTR09_002443</name>
</gene>
<dbReference type="EMBL" id="JAWDJX010000005">
    <property type="protein sequence ID" value="KAK3056650.1"/>
    <property type="molecule type" value="Genomic_DNA"/>
</dbReference>
<dbReference type="PANTHER" id="PTHR11803">
    <property type="entry name" value="2-IMINOBUTANOATE/2-IMINOPROPANOATE DEAMINASE RIDA"/>
    <property type="match status" value="1"/>
</dbReference>
<dbReference type="PANTHER" id="PTHR11803:SF39">
    <property type="entry name" value="2-IMINOBUTANOATE_2-IMINOPROPANOATE DEAMINASE"/>
    <property type="match status" value="1"/>
</dbReference>
<comment type="caution">
    <text evidence="1">The sequence shown here is derived from an EMBL/GenBank/DDBJ whole genome shotgun (WGS) entry which is preliminary data.</text>
</comment>
<dbReference type="GO" id="GO:0019239">
    <property type="term" value="F:deaminase activity"/>
    <property type="evidence" value="ECO:0007669"/>
    <property type="project" value="TreeGrafter"/>
</dbReference>
<sequence length="159" mass="17601">MSHLKYSAYPGKGEYQREHYRYSQAVRVGDRIECSGQGGWDPQTSAIPSDTKAQIEQAFSNVDLTLRSAGGAGWSQVFRVNSYHLPLNDEALGVMVECYRKWMPDHQPIWTAIGVPQLGEKEMVVEIEVVAHVPEEKKKAVIDQAVGLCSSPALVPAVM</sequence>
<organism evidence="1 2">
    <name type="scientific">Extremus antarcticus</name>
    <dbReference type="NCBI Taxonomy" id="702011"/>
    <lineage>
        <taxon>Eukaryota</taxon>
        <taxon>Fungi</taxon>
        <taxon>Dikarya</taxon>
        <taxon>Ascomycota</taxon>
        <taxon>Pezizomycotina</taxon>
        <taxon>Dothideomycetes</taxon>
        <taxon>Dothideomycetidae</taxon>
        <taxon>Mycosphaerellales</taxon>
        <taxon>Extremaceae</taxon>
        <taxon>Extremus</taxon>
    </lineage>
</organism>
<name>A0AAJ0LVA5_9PEZI</name>
<reference evidence="1" key="1">
    <citation type="submission" date="2023-04" db="EMBL/GenBank/DDBJ databases">
        <title>Black Yeasts Isolated from many extreme environments.</title>
        <authorList>
            <person name="Coleine C."/>
            <person name="Stajich J.E."/>
            <person name="Selbmann L."/>
        </authorList>
    </citation>
    <scope>NUCLEOTIDE SEQUENCE</scope>
    <source>
        <strain evidence="1">CCFEE 5312</strain>
    </source>
</reference>
<accession>A0AAJ0LVA5</accession>
<dbReference type="Gene3D" id="3.30.1330.40">
    <property type="entry name" value="RutC-like"/>
    <property type="match status" value="1"/>
</dbReference>
<dbReference type="AlphaFoldDB" id="A0AAJ0LVA5"/>
<evidence type="ECO:0000313" key="1">
    <source>
        <dbReference type="EMBL" id="KAK3056650.1"/>
    </source>
</evidence>
<dbReference type="Proteomes" id="UP001271007">
    <property type="component" value="Unassembled WGS sequence"/>
</dbReference>
<dbReference type="CDD" id="cd06152">
    <property type="entry name" value="YjgF_YER057c_UK114_like_4"/>
    <property type="match status" value="1"/>
</dbReference>
<proteinExistence type="predicted"/>
<dbReference type="GO" id="GO:0005739">
    <property type="term" value="C:mitochondrion"/>
    <property type="evidence" value="ECO:0007669"/>
    <property type="project" value="TreeGrafter"/>
</dbReference>
<keyword evidence="2" id="KW-1185">Reference proteome</keyword>
<protein>
    <submittedName>
        <fullName evidence="1">Uncharacterized protein</fullName>
    </submittedName>
</protein>
<dbReference type="Pfam" id="PF01042">
    <property type="entry name" value="Ribonuc_L-PSP"/>
    <property type="match status" value="1"/>
</dbReference>
<dbReference type="GO" id="GO:0005829">
    <property type="term" value="C:cytosol"/>
    <property type="evidence" value="ECO:0007669"/>
    <property type="project" value="TreeGrafter"/>
</dbReference>